<dbReference type="InterPro" id="IPR011008">
    <property type="entry name" value="Dimeric_a/b-barrel"/>
</dbReference>
<evidence type="ECO:0000256" key="1">
    <source>
        <dbReference type="ARBA" id="ARBA00023015"/>
    </source>
</evidence>
<dbReference type="SUPFAM" id="SSF46785">
    <property type="entry name" value="Winged helix' DNA-binding domain"/>
    <property type="match status" value="1"/>
</dbReference>
<dbReference type="PANTHER" id="PTHR30154">
    <property type="entry name" value="LEUCINE-RESPONSIVE REGULATORY PROTEIN"/>
    <property type="match status" value="1"/>
</dbReference>
<dbReference type="InterPro" id="IPR019888">
    <property type="entry name" value="Tscrpt_reg_AsnC-like"/>
</dbReference>
<dbReference type="GO" id="GO:0043200">
    <property type="term" value="P:response to amino acid"/>
    <property type="evidence" value="ECO:0007669"/>
    <property type="project" value="TreeGrafter"/>
</dbReference>
<accession>A0A838B974</accession>
<evidence type="ECO:0000313" key="5">
    <source>
        <dbReference type="EMBL" id="MBA1143156.1"/>
    </source>
</evidence>
<evidence type="ECO:0000256" key="3">
    <source>
        <dbReference type="ARBA" id="ARBA00023163"/>
    </source>
</evidence>
<dbReference type="InterPro" id="IPR000485">
    <property type="entry name" value="AsnC-type_HTH_dom"/>
</dbReference>
<dbReference type="InterPro" id="IPR011991">
    <property type="entry name" value="ArsR-like_HTH"/>
</dbReference>
<organism evidence="5 6">
    <name type="scientific">Mesorhizobium neociceri</name>
    <dbReference type="NCBI Taxonomy" id="1307853"/>
    <lineage>
        <taxon>Bacteria</taxon>
        <taxon>Pseudomonadati</taxon>
        <taxon>Pseudomonadota</taxon>
        <taxon>Alphaproteobacteria</taxon>
        <taxon>Hyphomicrobiales</taxon>
        <taxon>Phyllobacteriaceae</taxon>
        <taxon>Mesorhizobium</taxon>
    </lineage>
</organism>
<evidence type="ECO:0000259" key="4">
    <source>
        <dbReference type="PROSITE" id="PS50956"/>
    </source>
</evidence>
<dbReference type="InterPro" id="IPR036388">
    <property type="entry name" value="WH-like_DNA-bd_sf"/>
</dbReference>
<name>A0A838B974_9HYPH</name>
<keyword evidence="1" id="KW-0805">Transcription regulation</keyword>
<dbReference type="Pfam" id="PF01037">
    <property type="entry name" value="AsnC_trans_reg"/>
    <property type="match status" value="1"/>
</dbReference>
<dbReference type="AlphaFoldDB" id="A0A838B974"/>
<protein>
    <submittedName>
        <fullName evidence="5">Lrp/AsnC family transcriptional regulator</fullName>
    </submittedName>
</protein>
<dbReference type="InterPro" id="IPR019885">
    <property type="entry name" value="Tscrpt_reg_HTH_AsnC-type_CS"/>
</dbReference>
<reference evidence="5 6" key="1">
    <citation type="submission" date="2020-07" db="EMBL/GenBank/DDBJ databases">
        <title>Definition of the novel symbiovar canariense within Mesorhizobium novociceri, a new species of genus Mesorhizobium nodulating Cicer canariense in the Caldera de Taburiente National Park (La Palma, Canary Islands).</title>
        <authorList>
            <person name="Leon-Barrios M."/>
            <person name="Perez-Yepez J."/>
            <person name="Flores-Felix J.D."/>
            <person name="Ramirez-Baena M.H."/>
            <person name="Pulido-Suarez L."/>
            <person name="Igual J.M."/>
            <person name="Velazquez E."/>
            <person name="Peix A."/>
        </authorList>
    </citation>
    <scope>NUCLEOTIDE SEQUENCE [LARGE SCALE GENOMIC DNA]</scope>
    <source>
        <strain evidence="5 6">CCANP35</strain>
    </source>
</reference>
<dbReference type="GO" id="GO:0006355">
    <property type="term" value="P:regulation of DNA-templated transcription"/>
    <property type="evidence" value="ECO:0007669"/>
    <property type="project" value="UniProtKB-ARBA"/>
</dbReference>
<keyword evidence="3" id="KW-0804">Transcription</keyword>
<dbReference type="SUPFAM" id="SSF54909">
    <property type="entry name" value="Dimeric alpha+beta barrel"/>
    <property type="match status" value="1"/>
</dbReference>
<dbReference type="Proteomes" id="UP000558284">
    <property type="component" value="Unassembled WGS sequence"/>
</dbReference>
<feature type="domain" description="HTH asnC-type" evidence="4">
    <location>
        <begin position="10"/>
        <end position="71"/>
    </location>
</feature>
<keyword evidence="6" id="KW-1185">Reference proteome</keyword>
<keyword evidence="2" id="KW-0238">DNA-binding</keyword>
<comment type="caution">
    <text evidence="5">The sequence shown here is derived from an EMBL/GenBank/DDBJ whole genome shotgun (WGS) entry which is preliminary data.</text>
</comment>
<dbReference type="RefSeq" id="WP_181060191.1">
    <property type="nucleotide sequence ID" value="NZ_JACDTY010000013.1"/>
</dbReference>
<dbReference type="InterPro" id="IPR036390">
    <property type="entry name" value="WH_DNA-bd_sf"/>
</dbReference>
<dbReference type="Gene3D" id="1.10.10.10">
    <property type="entry name" value="Winged helix-like DNA-binding domain superfamily/Winged helix DNA-binding domain"/>
    <property type="match status" value="1"/>
</dbReference>
<dbReference type="Pfam" id="PF13404">
    <property type="entry name" value="HTH_AsnC-type"/>
    <property type="match status" value="1"/>
</dbReference>
<dbReference type="Gene3D" id="3.30.70.920">
    <property type="match status" value="1"/>
</dbReference>
<dbReference type="CDD" id="cd00090">
    <property type="entry name" value="HTH_ARSR"/>
    <property type="match status" value="1"/>
</dbReference>
<evidence type="ECO:0000313" key="6">
    <source>
        <dbReference type="Proteomes" id="UP000558284"/>
    </source>
</evidence>
<dbReference type="GO" id="GO:0043565">
    <property type="term" value="F:sequence-specific DNA binding"/>
    <property type="evidence" value="ECO:0007669"/>
    <property type="project" value="InterPro"/>
</dbReference>
<dbReference type="PRINTS" id="PR00033">
    <property type="entry name" value="HTHASNC"/>
</dbReference>
<dbReference type="PROSITE" id="PS50956">
    <property type="entry name" value="HTH_ASNC_2"/>
    <property type="match status" value="1"/>
</dbReference>
<dbReference type="GO" id="GO:0005829">
    <property type="term" value="C:cytosol"/>
    <property type="evidence" value="ECO:0007669"/>
    <property type="project" value="TreeGrafter"/>
</dbReference>
<sequence>MANGDYRPRLDPTDMAIIEIMQEDGRIGISELGRRVGLSQPATSERVKRLEERGIIAGYRAAIDPAALGLGTMAMIRLRTTHEHIQTCLKKFSAMPEVVEVLRVTGEDCFLVKVVVPSPPDLESIVDAIGRYGAVTTNVVLRAEPQKRLGRELMAKL</sequence>
<dbReference type="PANTHER" id="PTHR30154:SF53">
    <property type="entry name" value="HTH-TYPE TRANSCRIPTIONAL REGULATOR LRPC"/>
    <property type="match status" value="1"/>
</dbReference>
<dbReference type="InterPro" id="IPR019887">
    <property type="entry name" value="Tscrpt_reg_AsnC/Lrp_C"/>
</dbReference>
<proteinExistence type="predicted"/>
<evidence type="ECO:0000256" key="2">
    <source>
        <dbReference type="ARBA" id="ARBA00023125"/>
    </source>
</evidence>
<gene>
    <name evidence="5" type="ORF">H0241_23325</name>
</gene>
<dbReference type="EMBL" id="JACDTY010000013">
    <property type="protein sequence ID" value="MBA1143156.1"/>
    <property type="molecule type" value="Genomic_DNA"/>
</dbReference>
<dbReference type="SMART" id="SM00344">
    <property type="entry name" value="HTH_ASNC"/>
    <property type="match status" value="1"/>
</dbReference>
<dbReference type="PROSITE" id="PS00519">
    <property type="entry name" value="HTH_ASNC_1"/>
    <property type="match status" value="1"/>
</dbReference>